<keyword evidence="1" id="KW-0175">Coiled coil</keyword>
<dbReference type="AlphaFoldDB" id="A0A6P8JQX5"/>
<feature type="coiled-coil region" evidence="1">
    <location>
        <begin position="21"/>
        <end position="89"/>
    </location>
</feature>
<reference evidence="4" key="1">
    <citation type="submission" date="2025-08" db="UniProtKB">
        <authorList>
            <consortium name="RefSeq"/>
        </authorList>
    </citation>
    <scope>IDENTIFICATION</scope>
    <source>
        <strain evidence="4">Mau12</strain>
        <tissue evidence="4">Whole Body</tissue>
    </source>
</reference>
<evidence type="ECO:0000313" key="3">
    <source>
        <dbReference type="Proteomes" id="UP000515162"/>
    </source>
</evidence>
<evidence type="ECO:0000256" key="2">
    <source>
        <dbReference type="SAM" id="SignalP"/>
    </source>
</evidence>
<evidence type="ECO:0000313" key="4">
    <source>
        <dbReference type="RefSeq" id="XP_033158892.1"/>
    </source>
</evidence>
<name>A0A6P8JQX5_DROMA</name>
<proteinExistence type="predicted"/>
<gene>
    <name evidence="4" type="primary">LOC117140210</name>
</gene>
<feature type="chain" id="PRO_5028125604" evidence="2">
    <location>
        <begin position="20"/>
        <end position="164"/>
    </location>
</feature>
<keyword evidence="3" id="KW-1185">Reference proteome</keyword>
<dbReference type="Proteomes" id="UP000515162">
    <property type="component" value="Chromosome 2L"/>
</dbReference>
<organism evidence="3 4">
    <name type="scientific">Drosophila mauritiana</name>
    <name type="common">Fruit fly</name>
    <dbReference type="NCBI Taxonomy" id="7226"/>
    <lineage>
        <taxon>Eukaryota</taxon>
        <taxon>Metazoa</taxon>
        <taxon>Ecdysozoa</taxon>
        <taxon>Arthropoda</taxon>
        <taxon>Hexapoda</taxon>
        <taxon>Insecta</taxon>
        <taxon>Pterygota</taxon>
        <taxon>Neoptera</taxon>
        <taxon>Endopterygota</taxon>
        <taxon>Diptera</taxon>
        <taxon>Brachycera</taxon>
        <taxon>Muscomorpha</taxon>
        <taxon>Ephydroidea</taxon>
        <taxon>Drosophilidae</taxon>
        <taxon>Drosophila</taxon>
        <taxon>Sophophora</taxon>
    </lineage>
</organism>
<keyword evidence="2" id="KW-0732">Signal</keyword>
<accession>A0A6P8JQX5</accession>
<dbReference type="GeneID" id="117140210"/>
<protein>
    <submittedName>
        <fullName evidence="4">Uncharacterized protein LOC117140210</fullName>
    </submittedName>
</protein>
<evidence type="ECO:0000256" key="1">
    <source>
        <dbReference type="SAM" id="Coils"/>
    </source>
</evidence>
<sequence>MRKYIELFAFLLILKTSFCSNERLESIIDGYGQLIESKEQELLLLESQINDLLKKLDEIKINSGNILELDQLRKSLKENDEKLKVCESNFKNQQSSPGFWNTMKEVIKPKLEEKLKSMSTKTVEGNANSMGAKSVESNETSTWDTIMNNWKDIPRQIIVYFSEN</sequence>
<dbReference type="RefSeq" id="XP_033158892.1">
    <property type="nucleotide sequence ID" value="XM_033303001.1"/>
</dbReference>
<feature type="signal peptide" evidence="2">
    <location>
        <begin position="1"/>
        <end position="19"/>
    </location>
</feature>